<dbReference type="EMBL" id="CP036273">
    <property type="protein sequence ID" value="QDU21835.1"/>
    <property type="molecule type" value="Genomic_DNA"/>
</dbReference>
<proteinExistence type="predicted"/>
<dbReference type="AlphaFoldDB" id="A0A517XWE8"/>
<dbReference type="SUPFAM" id="SSF53098">
    <property type="entry name" value="Ribonuclease H-like"/>
    <property type="match status" value="1"/>
</dbReference>
<dbReference type="GO" id="GO:0004803">
    <property type="term" value="F:transposase activity"/>
    <property type="evidence" value="ECO:0007669"/>
    <property type="project" value="InterPro"/>
</dbReference>
<evidence type="ECO:0000313" key="3">
    <source>
        <dbReference type="Proteomes" id="UP000319576"/>
    </source>
</evidence>
<keyword evidence="3" id="KW-1185">Reference proteome</keyword>
<dbReference type="RefSeq" id="WP_145241094.1">
    <property type="nucleotide sequence ID" value="NZ_CP036273.1"/>
</dbReference>
<organism evidence="2 3">
    <name type="scientific">Urbifossiella limnaea</name>
    <dbReference type="NCBI Taxonomy" id="2528023"/>
    <lineage>
        <taxon>Bacteria</taxon>
        <taxon>Pseudomonadati</taxon>
        <taxon>Planctomycetota</taxon>
        <taxon>Planctomycetia</taxon>
        <taxon>Gemmatales</taxon>
        <taxon>Gemmataceae</taxon>
        <taxon>Urbifossiella</taxon>
    </lineage>
</organism>
<gene>
    <name evidence="2" type="ORF">ETAA1_38080</name>
</gene>
<dbReference type="PANTHER" id="PTHR33258">
    <property type="entry name" value="TRANSPOSASE INSL FOR INSERTION SEQUENCE ELEMENT IS186A-RELATED"/>
    <property type="match status" value="1"/>
</dbReference>
<dbReference type="OrthoDB" id="231179at2"/>
<dbReference type="Proteomes" id="UP000319576">
    <property type="component" value="Chromosome"/>
</dbReference>
<dbReference type="GO" id="GO:0006313">
    <property type="term" value="P:DNA transposition"/>
    <property type="evidence" value="ECO:0007669"/>
    <property type="project" value="InterPro"/>
</dbReference>
<dbReference type="InterPro" id="IPR012337">
    <property type="entry name" value="RNaseH-like_sf"/>
</dbReference>
<dbReference type="GO" id="GO:0003677">
    <property type="term" value="F:DNA binding"/>
    <property type="evidence" value="ECO:0007669"/>
    <property type="project" value="InterPro"/>
</dbReference>
<dbReference type="Pfam" id="PF01609">
    <property type="entry name" value="DDE_Tnp_1"/>
    <property type="match status" value="1"/>
</dbReference>
<protein>
    <recommendedName>
        <fullName evidence="1">Transposase IS4-like domain-containing protein</fullName>
    </recommendedName>
</protein>
<evidence type="ECO:0000259" key="1">
    <source>
        <dbReference type="Pfam" id="PF01609"/>
    </source>
</evidence>
<dbReference type="KEGG" id="uli:ETAA1_38080"/>
<dbReference type="PANTHER" id="PTHR33258:SF1">
    <property type="entry name" value="TRANSPOSASE INSL FOR INSERTION SEQUENCE ELEMENT IS186A-RELATED"/>
    <property type="match status" value="1"/>
</dbReference>
<reference evidence="2 3" key="1">
    <citation type="submission" date="2019-02" db="EMBL/GenBank/DDBJ databases">
        <title>Deep-cultivation of Planctomycetes and their phenomic and genomic characterization uncovers novel biology.</title>
        <authorList>
            <person name="Wiegand S."/>
            <person name="Jogler M."/>
            <person name="Boedeker C."/>
            <person name="Pinto D."/>
            <person name="Vollmers J."/>
            <person name="Rivas-Marin E."/>
            <person name="Kohn T."/>
            <person name="Peeters S.H."/>
            <person name="Heuer A."/>
            <person name="Rast P."/>
            <person name="Oberbeckmann S."/>
            <person name="Bunk B."/>
            <person name="Jeske O."/>
            <person name="Meyerdierks A."/>
            <person name="Storesund J.E."/>
            <person name="Kallscheuer N."/>
            <person name="Luecker S."/>
            <person name="Lage O.M."/>
            <person name="Pohl T."/>
            <person name="Merkel B.J."/>
            <person name="Hornburger P."/>
            <person name="Mueller R.-W."/>
            <person name="Bruemmer F."/>
            <person name="Labrenz M."/>
            <person name="Spormann A.M."/>
            <person name="Op den Camp H."/>
            <person name="Overmann J."/>
            <person name="Amann R."/>
            <person name="Jetten M.S.M."/>
            <person name="Mascher T."/>
            <person name="Medema M.H."/>
            <person name="Devos D.P."/>
            <person name="Kaster A.-K."/>
            <person name="Ovreas L."/>
            <person name="Rohde M."/>
            <person name="Galperin M.Y."/>
            <person name="Jogler C."/>
        </authorList>
    </citation>
    <scope>NUCLEOTIDE SEQUENCE [LARGE SCALE GENOMIC DNA]</scope>
    <source>
        <strain evidence="2 3">ETA_A1</strain>
    </source>
</reference>
<dbReference type="InterPro" id="IPR002559">
    <property type="entry name" value="Transposase_11"/>
</dbReference>
<evidence type="ECO:0000313" key="2">
    <source>
        <dbReference type="EMBL" id="QDU21835.1"/>
    </source>
</evidence>
<sequence>MLLGEVFDRFAAESPVSVMARAAFEHALPADAVDALFAEHAERQYTRELLFSQLVDLMGLVVCRVQPSLNAAIRKRAADLGVTRKAVYAKVARMEPGLGAALVRHTAARLGPVVAALGPTAAASVPGFRVRVVDGSHLPGTDHRLRPLRRTRAGALPGQAVVLFEPATGLVIDAIPCEDGHAQERSLTPAILGWAAPATVWVGDRNFCTTRLLAGTAGRGGCFVVRQHGLTLTELGTGERVARGRTGTGAVFEEAVRVSDGAGGEVAVRRVTVVLDAPTRDGDREIRVLTNLPAAVPATRVAELYRGRWSVEAAFGELAAALHGEVAGLGYPRAALFAFAVALCAYNVLAVIKASIRAAHGAAAEPGVSGYHVANEVAGASRGLLIAIPAAEWAVFARVSAAGMAKVLIALGRQVRVAEFVTSPRGPKKPRTRRESAAGTGHVATARLLKAQKS</sequence>
<feature type="domain" description="Transposase IS4-like" evidence="1">
    <location>
        <begin position="129"/>
        <end position="347"/>
    </location>
</feature>
<accession>A0A517XWE8</accession>
<name>A0A517XWE8_9BACT</name>